<dbReference type="InterPro" id="IPR050342">
    <property type="entry name" value="HMGB"/>
</dbReference>
<keyword evidence="1 2" id="KW-0238">DNA-binding</keyword>
<evidence type="ECO:0000256" key="3">
    <source>
        <dbReference type="SAM" id="MobiDB-lite"/>
    </source>
</evidence>
<feature type="DNA-binding region" description="HMG box" evidence="2">
    <location>
        <begin position="134"/>
        <end position="202"/>
    </location>
</feature>
<dbReference type="SMART" id="SM00398">
    <property type="entry name" value="HMG"/>
    <property type="match status" value="1"/>
</dbReference>
<feature type="compositionally biased region" description="Low complexity" evidence="3">
    <location>
        <begin position="40"/>
        <end position="55"/>
    </location>
</feature>
<proteinExistence type="predicted"/>
<dbReference type="SUPFAM" id="SSF47095">
    <property type="entry name" value="HMG-box"/>
    <property type="match status" value="1"/>
</dbReference>
<evidence type="ECO:0000313" key="6">
    <source>
        <dbReference type="Proteomes" id="UP000039865"/>
    </source>
</evidence>
<gene>
    <name evidence="5" type="primary">Contig19060.g20208</name>
    <name evidence="5" type="ORF">STYLEM_3394</name>
</gene>
<evidence type="ECO:0000313" key="5">
    <source>
        <dbReference type="EMBL" id="CDW74415.1"/>
    </source>
</evidence>
<dbReference type="AlphaFoldDB" id="A0A077ZX11"/>
<organism evidence="5 6">
    <name type="scientific">Stylonychia lemnae</name>
    <name type="common">Ciliate</name>
    <dbReference type="NCBI Taxonomy" id="5949"/>
    <lineage>
        <taxon>Eukaryota</taxon>
        <taxon>Sar</taxon>
        <taxon>Alveolata</taxon>
        <taxon>Ciliophora</taxon>
        <taxon>Intramacronucleata</taxon>
        <taxon>Spirotrichea</taxon>
        <taxon>Stichotrichia</taxon>
        <taxon>Sporadotrichida</taxon>
        <taxon>Oxytrichidae</taxon>
        <taxon>Stylonychinae</taxon>
        <taxon>Stylonychia</taxon>
    </lineage>
</organism>
<dbReference type="PANTHER" id="PTHR48112">
    <property type="entry name" value="HIGH MOBILITY GROUP PROTEIN DSP1"/>
    <property type="match status" value="1"/>
</dbReference>
<reference evidence="5 6" key="1">
    <citation type="submission" date="2014-06" db="EMBL/GenBank/DDBJ databases">
        <authorList>
            <person name="Swart Estienne"/>
        </authorList>
    </citation>
    <scope>NUCLEOTIDE SEQUENCE [LARGE SCALE GENOMIC DNA]</scope>
    <source>
        <strain evidence="5 6">130c</strain>
    </source>
</reference>
<dbReference type="EMBL" id="CCKQ01003291">
    <property type="protein sequence ID" value="CDW74415.1"/>
    <property type="molecule type" value="Genomic_DNA"/>
</dbReference>
<dbReference type="Pfam" id="PF00505">
    <property type="entry name" value="HMG_box"/>
    <property type="match status" value="1"/>
</dbReference>
<feature type="region of interest" description="Disordered" evidence="3">
    <location>
        <begin position="38"/>
        <end position="108"/>
    </location>
</feature>
<sequence length="234" mass="27395">MINPVNNYPLLQDEEEKDDYGEGNRLILSDFQLGDIKSRSQSGSLSHYSESSQESHYSKASNWTKGRSRQRLKVPVSLKNNNQISKAVKDRKSITKPNPKQKFTDPQKDIVQQVVEEQIKNEVEPEFNDKPIPPKRPLSPYIFFSQERRKILKQIHPGWSTKQIMRVVSQQWNRLADDQKAQYKVMSDSDRKRFDDEKKQQRQSTRGKRKKGQIPQPDQLKPIEEKPEILILTP</sequence>
<dbReference type="InterPro" id="IPR036910">
    <property type="entry name" value="HMG_box_dom_sf"/>
</dbReference>
<feature type="compositionally biased region" description="Acidic residues" evidence="3">
    <location>
        <begin position="12"/>
        <end position="21"/>
    </location>
</feature>
<evidence type="ECO:0000259" key="4">
    <source>
        <dbReference type="PROSITE" id="PS50118"/>
    </source>
</evidence>
<dbReference type="Proteomes" id="UP000039865">
    <property type="component" value="Unassembled WGS sequence"/>
</dbReference>
<dbReference type="InParanoid" id="A0A077ZX11"/>
<feature type="compositionally biased region" description="Basic and acidic residues" evidence="3">
    <location>
        <begin position="177"/>
        <end position="200"/>
    </location>
</feature>
<dbReference type="OrthoDB" id="1919336at2759"/>
<dbReference type="GO" id="GO:0005634">
    <property type="term" value="C:nucleus"/>
    <property type="evidence" value="ECO:0007669"/>
    <property type="project" value="UniProtKB-UniRule"/>
</dbReference>
<feature type="region of interest" description="Disordered" evidence="3">
    <location>
        <begin position="177"/>
        <end position="234"/>
    </location>
</feature>
<feature type="region of interest" description="Disordered" evidence="3">
    <location>
        <begin position="1"/>
        <end position="23"/>
    </location>
</feature>
<dbReference type="Gene3D" id="1.10.30.10">
    <property type="entry name" value="High mobility group box domain"/>
    <property type="match status" value="1"/>
</dbReference>
<dbReference type="InterPro" id="IPR009071">
    <property type="entry name" value="HMG_box_dom"/>
</dbReference>
<accession>A0A077ZX11</accession>
<feature type="domain" description="HMG box" evidence="4">
    <location>
        <begin position="134"/>
        <end position="202"/>
    </location>
</feature>
<keyword evidence="2" id="KW-0539">Nucleus</keyword>
<dbReference type="PROSITE" id="PS50118">
    <property type="entry name" value="HMG_BOX_2"/>
    <property type="match status" value="1"/>
</dbReference>
<dbReference type="GO" id="GO:0003677">
    <property type="term" value="F:DNA binding"/>
    <property type="evidence" value="ECO:0007669"/>
    <property type="project" value="UniProtKB-UniRule"/>
</dbReference>
<evidence type="ECO:0000256" key="1">
    <source>
        <dbReference type="ARBA" id="ARBA00023125"/>
    </source>
</evidence>
<protein>
    <submittedName>
        <fullName evidence="5">Non-histone chromosomal protein 6</fullName>
    </submittedName>
</protein>
<name>A0A077ZX11_STYLE</name>
<dbReference type="CDD" id="cd00084">
    <property type="entry name" value="HMG-box_SF"/>
    <property type="match status" value="1"/>
</dbReference>
<evidence type="ECO:0000256" key="2">
    <source>
        <dbReference type="PROSITE-ProRule" id="PRU00267"/>
    </source>
</evidence>
<keyword evidence="6" id="KW-1185">Reference proteome</keyword>